<dbReference type="RefSeq" id="WP_169299697.1">
    <property type="nucleotide sequence ID" value="NZ_JABBNI010000063.1"/>
</dbReference>
<sequence>MFPYWSAPVIGKVTAVADPVYILVFPVGRTFSPKVMVLTAAASPTVTVTDLLVPVAGSIAVITNCCLSVKDAAVASTVNTPLASFKLSVAIEAVH</sequence>
<name>A0A7Y0EKJ9_9CLOT</name>
<protein>
    <submittedName>
        <fullName evidence="1">Uncharacterized protein</fullName>
    </submittedName>
</protein>
<reference evidence="1 2" key="1">
    <citation type="submission" date="2020-06" db="EMBL/GenBank/DDBJ databases">
        <title>Complete Genome Sequence of Clostridium muelleri sp. nov. P21T, an Acid-Alcohol Producing Acetogen Isolated from Old Hay.</title>
        <authorList>
            <person name="Duncan K.E."/>
            <person name="Tanner R.S."/>
        </authorList>
    </citation>
    <scope>NUCLEOTIDE SEQUENCE [LARGE SCALE GENOMIC DNA]</scope>
    <source>
        <strain evidence="1 2">P21</strain>
    </source>
</reference>
<accession>A0A7Y0EKJ9</accession>
<evidence type="ECO:0000313" key="2">
    <source>
        <dbReference type="Proteomes" id="UP000537131"/>
    </source>
</evidence>
<dbReference type="Proteomes" id="UP000537131">
    <property type="component" value="Unassembled WGS sequence"/>
</dbReference>
<keyword evidence="2" id="KW-1185">Reference proteome</keyword>
<comment type="caution">
    <text evidence="1">The sequence shown here is derived from an EMBL/GenBank/DDBJ whole genome shotgun (WGS) entry which is preliminary data.</text>
</comment>
<dbReference type="AlphaFoldDB" id="A0A7Y0EKJ9"/>
<organism evidence="1 2">
    <name type="scientific">Clostridium muellerianum</name>
    <dbReference type="NCBI Taxonomy" id="2716538"/>
    <lineage>
        <taxon>Bacteria</taxon>
        <taxon>Bacillati</taxon>
        <taxon>Bacillota</taxon>
        <taxon>Clostridia</taxon>
        <taxon>Eubacteriales</taxon>
        <taxon>Clostridiaceae</taxon>
        <taxon>Clostridium</taxon>
    </lineage>
</organism>
<evidence type="ECO:0000313" key="1">
    <source>
        <dbReference type="EMBL" id="NMM65107.1"/>
    </source>
</evidence>
<proteinExistence type="predicted"/>
<dbReference type="EMBL" id="JABBNI010000063">
    <property type="protein sequence ID" value="NMM65107.1"/>
    <property type="molecule type" value="Genomic_DNA"/>
</dbReference>
<gene>
    <name evidence="1" type="ORF">HBE96_21210</name>
</gene>